<reference evidence="1" key="1">
    <citation type="submission" date="2014-11" db="EMBL/GenBank/DDBJ databases">
        <authorList>
            <person name="Amaro Gonzalez C."/>
        </authorList>
    </citation>
    <scope>NUCLEOTIDE SEQUENCE</scope>
</reference>
<proteinExistence type="predicted"/>
<protein>
    <submittedName>
        <fullName evidence="1">Uncharacterized protein</fullName>
    </submittedName>
</protein>
<dbReference type="AlphaFoldDB" id="A0A0E9UDD0"/>
<name>A0A0E9UDD0_ANGAN</name>
<evidence type="ECO:0000313" key="1">
    <source>
        <dbReference type="EMBL" id="JAH63762.1"/>
    </source>
</evidence>
<accession>A0A0E9UDD0</accession>
<reference evidence="1" key="2">
    <citation type="journal article" date="2015" name="Fish Shellfish Immunol.">
        <title>Early steps in the European eel (Anguilla anguilla)-Vibrio vulnificus interaction in the gills: Role of the RtxA13 toxin.</title>
        <authorList>
            <person name="Callol A."/>
            <person name="Pajuelo D."/>
            <person name="Ebbesson L."/>
            <person name="Teles M."/>
            <person name="MacKenzie S."/>
            <person name="Amaro C."/>
        </authorList>
    </citation>
    <scope>NUCLEOTIDE SEQUENCE</scope>
</reference>
<sequence>MRIGIDSTGLWNPYAGWNTILSKDIPSLVF</sequence>
<organism evidence="1">
    <name type="scientific">Anguilla anguilla</name>
    <name type="common">European freshwater eel</name>
    <name type="synonym">Muraena anguilla</name>
    <dbReference type="NCBI Taxonomy" id="7936"/>
    <lineage>
        <taxon>Eukaryota</taxon>
        <taxon>Metazoa</taxon>
        <taxon>Chordata</taxon>
        <taxon>Craniata</taxon>
        <taxon>Vertebrata</taxon>
        <taxon>Euteleostomi</taxon>
        <taxon>Actinopterygii</taxon>
        <taxon>Neopterygii</taxon>
        <taxon>Teleostei</taxon>
        <taxon>Anguilliformes</taxon>
        <taxon>Anguillidae</taxon>
        <taxon>Anguilla</taxon>
    </lineage>
</organism>
<dbReference type="EMBL" id="GBXM01044815">
    <property type="protein sequence ID" value="JAH63762.1"/>
    <property type="molecule type" value="Transcribed_RNA"/>
</dbReference>